<reference evidence="1 2" key="1">
    <citation type="journal article" date="2022" name="bioRxiv">
        <title>The genome of the oomycete Peronosclerospora sorghi, a cosmopolitan pathogen of maize and sorghum, is inflated with dispersed pseudogenes.</title>
        <authorList>
            <person name="Fletcher K."/>
            <person name="Martin F."/>
            <person name="Isakeit T."/>
            <person name="Cavanaugh K."/>
            <person name="Magill C."/>
            <person name="Michelmore R."/>
        </authorList>
    </citation>
    <scope>NUCLEOTIDE SEQUENCE [LARGE SCALE GENOMIC DNA]</scope>
    <source>
        <strain evidence="1">P6</strain>
    </source>
</reference>
<evidence type="ECO:0000313" key="2">
    <source>
        <dbReference type="Proteomes" id="UP001163321"/>
    </source>
</evidence>
<name>A0ACC0WUQ0_9STRA</name>
<sequence length="398" mass="43629">MSKRNATGQKLKLYVDLYRIPSQDSCSRPGADKTWLASKTVLRQAKPLIDKNRNVPSLDLGRDRDYCQKKQLGMLGSPSCFLLSSHGYSKRISIMNYAVRCLWSNALLSKRKPGASSTLASLLSGERCKGTAAESAALIAQAEARRGPRCRPSLVVFDKDGTLIDFTLMWGGWVESQAWKVEMTTRLPVREKLFDAMGYDWMSRSIKSKGALCCTPMGELYKIAVRVLVAEGMLQSKAEEVIQQCWSMPDPVLTSRPLANIPALFRTIKKMDMKIAVCTTDDRQPTIDTLEHLGVSEMVDALACGDDGLPAKPAGEQIWTICQQLNVQPHNTIMVGDTSTDMRLGKNAGCGLSVGILGGASSLDDLAEDADVLVPSIDRVIKVLFQYGLQAQRFGDAS</sequence>
<proteinExistence type="predicted"/>
<keyword evidence="2" id="KW-1185">Reference proteome</keyword>
<gene>
    <name evidence="1" type="ORF">PsorP6_001342</name>
</gene>
<accession>A0ACC0WUQ0</accession>
<dbReference type="Proteomes" id="UP001163321">
    <property type="component" value="Chromosome 1"/>
</dbReference>
<organism evidence="1 2">
    <name type="scientific">Peronosclerospora sorghi</name>
    <dbReference type="NCBI Taxonomy" id="230839"/>
    <lineage>
        <taxon>Eukaryota</taxon>
        <taxon>Sar</taxon>
        <taxon>Stramenopiles</taxon>
        <taxon>Oomycota</taxon>
        <taxon>Peronosporomycetes</taxon>
        <taxon>Peronosporales</taxon>
        <taxon>Peronosporaceae</taxon>
        <taxon>Peronosclerospora</taxon>
    </lineage>
</organism>
<dbReference type="EMBL" id="CM047580">
    <property type="protein sequence ID" value="KAI9921691.1"/>
    <property type="molecule type" value="Genomic_DNA"/>
</dbReference>
<protein>
    <submittedName>
        <fullName evidence="1">Uncharacterized protein</fullName>
    </submittedName>
</protein>
<comment type="caution">
    <text evidence="1">The sequence shown here is derived from an EMBL/GenBank/DDBJ whole genome shotgun (WGS) entry which is preliminary data.</text>
</comment>
<evidence type="ECO:0000313" key="1">
    <source>
        <dbReference type="EMBL" id="KAI9921691.1"/>
    </source>
</evidence>